<dbReference type="AlphaFoldDB" id="A0A4D8QSY0"/>
<name>A0A4D8QSY0_AZOBR</name>
<sequence length="88" mass="9518">MIRTPFAPAPTAIVQQVAVQAPLGAVVLLLGRPVRIVRRIACMKGELMIIEETTANGRALPGQYGLWPAEVVDEAWAMQAARLRSPTL</sequence>
<dbReference type="Proteomes" id="UP000298693">
    <property type="component" value="Chromosome"/>
</dbReference>
<proteinExistence type="predicted"/>
<evidence type="ECO:0000313" key="1">
    <source>
        <dbReference type="EMBL" id="QCO14015.1"/>
    </source>
</evidence>
<evidence type="ECO:0000313" key="2">
    <source>
        <dbReference type="Proteomes" id="UP000298693"/>
    </source>
</evidence>
<gene>
    <name evidence="1" type="ORF">D3869_01525</name>
</gene>
<accession>A0A4D8QSY0</accession>
<protein>
    <submittedName>
        <fullName evidence="1">Uncharacterized protein</fullName>
    </submittedName>
</protein>
<dbReference type="EMBL" id="CP032345">
    <property type="protein sequence ID" value="QCO14015.1"/>
    <property type="molecule type" value="Genomic_DNA"/>
</dbReference>
<organism evidence="1 2">
    <name type="scientific">Azospirillum brasilense</name>
    <dbReference type="NCBI Taxonomy" id="192"/>
    <lineage>
        <taxon>Bacteria</taxon>
        <taxon>Pseudomonadati</taxon>
        <taxon>Pseudomonadota</taxon>
        <taxon>Alphaproteobacteria</taxon>
        <taxon>Rhodospirillales</taxon>
        <taxon>Azospirillaceae</taxon>
        <taxon>Azospirillum</taxon>
    </lineage>
</organism>
<dbReference type="RefSeq" id="WP_137138668.1">
    <property type="nucleotide sequence ID" value="NZ_CP032345.1"/>
</dbReference>
<reference evidence="1 2" key="1">
    <citation type="submission" date="2018-09" db="EMBL/GenBank/DDBJ databases">
        <title>Whole genome based analysis of evolution and adaptive divergence in Indian and Brazilian strains of Azospirillum brasilense.</title>
        <authorList>
            <person name="Singh C."/>
            <person name="Tripathi A.K."/>
        </authorList>
    </citation>
    <scope>NUCLEOTIDE SEQUENCE [LARGE SCALE GENOMIC DNA]</scope>
    <source>
        <strain evidence="1 2">MTCC4039</strain>
    </source>
</reference>